<evidence type="ECO:0000313" key="2">
    <source>
        <dbReference type="EMBL" id="APE35640.1"/>
    </source>
</evidence>
<keyword evidence="3" id="KW-1185">Reference proteome</keyword>
<name>A0A1J0VUB1_9NOCA</name>
<dbReference type="AlphaFoldDB" id="A0A1J0VUB1"/>
<sequence length="87" mass="9082">MVSTIVIPNCSRTVAVLDARSCEVHIAAESLDWAAFCLASVGAPFVVHGPLEAIELITGWGSRLLAATENSGEPAPSTHPDRGPSQE</sequence>
<feature type="region of interest" description="Disordered" evidence="1">
    <location>
        <begin position="68"/>
        <end position="87"/>
    </location>
</feature>
<evidence type="ECO:0000256" key="1">
    <source>
        <dbReference type="SAM" id="MobiDB-lite"/>
    </source>
</evidence>
<accession>A0A1J0VUB1</accession>
<gene>
    <name evidence="2" type="ORF">BOX37_18670</name>
</gene>
<evidence type="ECO:0008006" key="4">
    <source>
        <dbReference type="Google" id="ProtNLM"/>
    </source>
</evidence>
<dbReference type="KEGG" id="nsl:BOX37_18670"/>
<reference evidence="2" key="1">
    <citation type="submission" date="2016-11" db="EMBL/GenBank/DDBJ databases">
        <authorList>
            <person name="Jaros S."/>
            <person name="Januszkiewicz K."/>
            <person name="Wedrychowicz H."/>
        </authorList>
    </citation>
    <scope>NUCLEOTIDE SEQUENCE [LARGE SCALE GENOMIC DNA]</scope>
    <source>
        <strain evidence="2">Y48</strain>
    </source>
</reference>
<dbReference type="EMBL" id="CP018082">
    <property type="protein sequence ID" value="APE35640.1"/>
    <property type="molecule type" value="Genomic_DNA"/>
</dbReference>
<organism evidence="2 3">
    <name type="scientific">Nocardia mangyaensis</name>
    <dbReference type="NCBI Taxonomy" id="2213200"/>
    <lineage>
        <taxon>Bacteria</taxon>
        <taxon>Bacillati</taxon>
        <taxon>Actinomycetota</taxon>
        <taxon>Actinomycetes</taxon>
        <taxon>Mycobacteriales</taxon>
        <taxon>Nocardiaceae</taxon>
        <taxon>Nocardia</taxon>
    </lineage>
</organism>
<dbReference type="Proteomes" id="UP000183810">
    <property type="component" value="Chromosome"/>
</dbReference>
<protein>
    <recommendedName>
        <fullName evidence="4">WYL domain-containing protein</fullName>
    </recommendedName>
</protein>
<evidence type="ECO:0000313" key="3">
    <source>
        <dbReference type="Proteomes" id="UP000183810"/>
    </source>
</evidence>
<proteinExistence type="predicted"/>